<dbReference type="AlphaFoldDB" id="E0IFS3"/>
<dbReference type="Proteomes" id="UP000005387">
    <property type="component" value="Unassembled WGS sequence"/>
</dbReference>
<dbReference type="SUPFAM" id="SSF51905">
    <property type="entry name" value="FAD/NAD(P)-binding domain"/>
    <property type="match status" value="1"/>
</dbReference>
<dbReference type="Pfam" id="PF01494">
    <property type="entry name" value="FAD_binding_3"/>
    <property type="match status" value="1"/>
</dbReference>
<dbReference type="GO" id="GO:0071949">
    <property type="term" value="F:FAD binding"/>
    <property type="evidence" value="ECO:0007669"/>
    <property type="project" value="InterPro"/>
</dbReference>
<protein>
    <submittedName>
        <fullName evidence="3">Monooxygenase FAD-binding</fullName>
    </submittedName>
</protein>
<evidence type="ECO:0000256" key="1">
    <source>
        <dbReference type="ARBA" id="ARBA00023002"/>
    </source>
</evidence>
<dbReference type="InterPro" id="IPR002938">
    <property type="entry name" value="FAD-bd"/>
</dbReference>
<reference evidence="3 4" key="1">
    <citation type="submission" date="2010-07" db="EMBL/GenBank/DDBJ databases">
        <title>The draft genome of Paenibacillus curdlanolyticus YK9.</title>
        <authorList>
            <consortium name="US DOE Joint Genome Institute (JGI-PGF)"/>
            <person name="Lucas S."/>
            <person name="Copeland A."/>
            <person name="Lapidus A."/>
            <person name="Cheng J.-F."/>
            <person name="Bruce D."/>
            <person name="Goodwin L."/>
            <person name="Pitluck S."/>
            <person name="Land M.L."/>
            <person name="Hauser L."/>
            <person name="Chang Y.-J."/>
            <person name="Jeffries C."/>
            <person name="Anderson I.J."/>
            <person name="Johnson E."/>
            <person name="Loganathan U."/>
            <person name="Mulhopadhyay B."/>
            <person name="Kyrpides N."/>
            <person name="Woyke T.J."/>
        </authorList>
    </citation>
    <scope>NUCLEOTIDE SEQUENCE [LARGE SCALE GENOMIC DNA]</scope>
    <source>
        <strain evidence="3 4">YK9</strain>
    </source>
</reference>
<evidence type="ECO:0000259" key="2">
    <source>
        <dbReference type="Pfam" id="PF01494"/>
    </source>
</evidence>
<evidence type="ECO:0000313" key="4">
    <source>
        <dbReference type="Proteomes" id="UP000005387"/>
    </source>
</evidence>
<evidence type="ECO:0000313" key="3">
    <source>
        <dbReference type="EMBL" id="EFM08739.1"/>
    </source>
</evidence>
<dbReference type="PANTHER" id="PTHR43476:SF5">
    <property type="entry name" value="FAD-DEPENDENT MONOOXYGENASE"/>
    <property type="match status" value="1"/>
</dbReference>
<keyword evidence="1" id="KW-0560">Oxidoreductase</keyword>
<dbReference type="EMBL" id="AEDD01000014">
    <property type="protein sequence ID" value="EFM08739.1"/>
    <property type="molecule type" value="Genomic_DNA"/>
</dbReference>
<dbReference type="OrthoDB" id="9806565at2"/>
<name>E0IFS3_9BACL</name>
<dbReference type="RefSeq" id="WP_006040516.1">
    <property type="nucleotide sequence ID" value="NZ_AEDD01000014.1"/>
</dbReference>
<keyword evidence="3" id="KW-0503">Monooxygenase</keyword>
<dbReference type="PRINTS" id="PR00420">
    <property type="entry name" value="RNGMNOXGNASE"/>
</dbReference>
<keyword evidence="4" id="KW-1185">Reference proteome</keyword>
<dbReference type="Gene3D" id="3.50.50.60">
    <property type="entry name" value="FAD/NAD(P)-binding domain"/>
    <property type="match status" value="2"/>
</dbReference>
<dbReference type="GO" id="GO:0004497">
    <property type="term" value="F:monooxygenase activity"/>
    <property type="evidence" value="ECO:0007669"/>
    <property type="project" value="UniProtKB-KW"/>
</dbReference>
<dbReference type="InterPro" id="IPR036188">
    <property type="entry name" value="FAD/NAD-bd_sf"/>
</dbReference>
<sequence>MELQSDVCIVGAGPGGALLAILLAEAGLSVTLLERHASVFKEFRGEHLNEDGERILRKHGVYEAVSKLGLLLMKRIEYMEHGQLIRSITPEEGHAHVGIHVPQKHLLQALFDRLEAYPKAQLLTGAVVNQLLYDEQGAVSGVSGKKGDDAFSVRSRVVVGADGRYSTVRKLANIPTDVLSHGYDLLWARIPVPAGWEPVIRMTLAEGAQLALFTQQGGFVQIGWSIPEGAYSAMKSGPIDGLVDTLVKAYPDLEPSARAHLQSWRDMVLLKVHSSRADSWVKDGLVIMGDAAHTMSPTGAFGLNCALNDADTLAGVLIEAIAEGDTSAKRLSAFERSNRVPTEALQDRQMEMERTFAGNFSI</sequence>
<gene>
    <name evidence="3" type="ORF">PaecuDRAFT_4533</name>
</gene>
<proteinExistence type="predicted"/>
<feature type="domain" description="FAD-binding" evidence="2">
    <location>
        <begin position="5"/>
        <end position="339"/>
    </location>
</feature>
<accession>E0IFS3</accession>
<dbReference type="STRING" id="717606.PaecuDRAFT_4533"/>
<dbReference type="InterPro" id="IPR050631">
    <property type="entry name" value="PheA/TfdB_FAD_monoxygenase"/>
</dbReference>
<dbReference type="PANTHER" id="PTHR43476">
    <property type="entry name" value="3-(3-HYDROXY-PHENYL)PROPIONATE/3-HYDROXYCINNAMIC ACID HYDROXYLASE"/>
    <property type="match status" value="1"/>
</dbReference>
<dbReference type="eggNOG" id="COG0654">
    <property type="taxonomic scope" value="Bacteria"/>
</dbReference>
<organism evidence="3 4">
    <name type="scientific">Paenibacillus curdlanolyticus YK9</name>
    <dbReference type="NCBI Taxonomy" id="717606"/>
    <lineage>
        <taxon>Bacteria</taxon>
        <taxon>Bacillati</taxon>
        <taxon>Bacillota</taxon>
        <taxon>Bacilli</taxon>
        <taxon>Bacillales</taxon>
        <taxon>Paenibacillaceae</taxon>
        <taxon>Paenibacillus</taxon>
    </lineage>
</organism>